<dbReference type="VEuPathDB" id="FungiDB:PTTG_06944"/>
<accession>A0A180GR15</accession>
<feature type="region of interest" description="Disordered" evidence="1">
    <location>
        <begin position="1"/>
        <end position="122"/>
    </location>
</feature>
<dbReference type="EMBL" id="ADAS02000034">
    <property type="protein sequence ID" value="OAV94964.1"/>
    <property type="molecule type" value="Genomic_DNA"/>
</dbReference>
<evidence type="ECO:0000313" key="4">
    <source>
        <dbReference type="Proteomes" id="UP000005240"/>
    </source>
</evidence>
<dbReference type="PANTHER" id="PTHR34066">
    <property type="entry name" value="GROWTH FACTOR 2"/>
    <property type="match status" value="1"/>
</dbReference>
<evidence type="ECO:0008006" key="5">
    <source>
        <dbReference type="Google" id="ProtNLM"/>
    </source>
</evidence>
<evidence type="ECO:0000256" key="1">
    <source>
        <dbReference type="SAM" id="MobiDB-lite"/>
    </source>
</evidence>
<dbReference type="OrthoDB" id="2499051at2759"/>
<dbReference type="PANTHER" id="PTHR34066:SF1">
    <property type="entry name" value="DUF1764 FAMILY PROTEIN"/>
    <property type="match status" value="1"/>
</dbReference>
<evidence type="ECO:0000313" key="2">
    <source>
        <dbReference type="EMBL" id="OAV94964.1"/>
    </source>
</evidence>
<reference evidence="3" key="4">
    <citation type="submission" date="2025-05" db="UniProtKB">
        <authorList>
            <consortium name="EnsemblFungi"/>
        </authorList>
    </citation>
    <scope>IDENTIFICATION</scope>
    <source>
        <strain evidence="3">isolate 1-1 / race 1 (BBBD)</strain>
    </source>
</reference>
<reference evidence="3 4" key="3">
    <citation type="journal article" date="2017" name="G3 (Bethesda)">
        <title>Comparative analysis highlights variable genome content of wheat rusts and divergence of the mating loci.</title>
        <authorList>
            <person name="Cuomo C.A."/>
            <person name="Bakkeren G."/>
            <person name="Khalil H.B."/>
            <person name="Panwar V."/>
            <person name="Joly D."/>
            <person name="Linning R."/>
            <person name="Sakthikumar S."/>
            <person name="Song X."/>
            <person name="Adiconis X."/>
            <person name="Fan L."/>
            <person name="Goldberg J.M."/>
            <person name="Levin J.Z."/>
            <person name="Young S."/>
            <person name="Zeng Q."/>
            <person name="Anikster Y."/>
            <person name="Bruce M."/>
            <person name="Wang M."/>
            <person name="Yin C."/>
            <person name="McCallum B."/>
            <person name="Szabo L.J."/>
            <person name="Hulbert S."/>
            <person name="Chen X."/>
            <person name="Fellers J.P."/>
        </authorList>
    </citation>
    <scope>NUCLEOTIDE SEQUENCE</scope>
    <source>
        <strain evidence="4">Isolate 1-1 / race 1 (BBBD)</strain>
        <strain evidence="3">isolate 1-1 / race 1 (BBBD)</strain>
    </source>
</reference>
<reference evidence="2" key="1">
    <citation type="submission" date="2009-11" db="EMBL/GenBank/DDBJ databases">
        <authorList>
            <consortium name="The Broad Institute Genome Sequencing Platform"/>
            <person name="Ward D."/>
            <person name="Feldgarden M."/>
            <person name="Earl A."/>
            <person name="Young S.K."/>
            <person name="Zeng Q."/>
            <person name="Koehrsen M."/>
            <person name="Alvarado L."/>
            <person name="Berlin A."/>
            <person name="Bochicchio J."/>
            <person name="Borenstein D."/>
            <person name="Chapman S.B."/>
            <person name="Chen Z."/>
            <person name="Engels R."/>
            <person name="Freedman E."/>
            <person name="Gellesch M."/>
            <person name="Goldberg J."/>
            <person name="Griggs A."/>
            <person name="Gujja S."/>
            <person name="Heilman E."/>
            <person name="Heiman D."/>
            <person name="Hepburn T."/>
            <person name="Howarth C."/>
            <person name="Jen D."/>
            <person name="Larson L."/>
            <person name="Lewis B."/>
            <person name="Mehta T."/>
            <person name="Park D."/>
            <person name="Pearson M."/>
            <person name="Roberts A."/>
            <person name="Saif S."/>
            <person name="Shea T."/>
            <person name="Shenoy N."/>
            <person name="Sisk P."/>
            <person name="Stolte C."/>
            <person name="Sykes S."/>
            <person name="Thomson T."/>
            <person name="Walk T."/>
            <person name="White J."/>
            <person name="Yandava C."/>
            <person name="Izard J."/>
            <person name="Baranova O.V."/>
            <person name="Blanton J.M."/>
            <person name="Tanner A.C."/>
            <person name="Dewhirst F.E."/>
            <person name="Haas B."/>
            <person name="Nusbaum C."/>
            <person name="Birren B."/>
        </authorList>
    </citation>
    <scope>NUCLEOTIDE SEQUENCE [LARGE SCALE GENOMIC DNA]</scope>
    <source>
        <strain evidence="2">1-1 BBBD Race 1</strain>
    </source>
</reference>
<evidence type="ECO:0000313" key="3">
    <source>
        <dbReference type="EnsemblFungi" id="PTTG_06944-t43_1-p1"/>
    </source>
</evidence>
<reference evidence="2" key="2">
    <citation type="submission" date="2016-05" db="EMBL/GenBank/DDBJ databases">
        <title>Comparative analysis highlights variable genome content of wheat rusts and divergence of the mating loci.</title>
        <authorList>
            <person name="Cuomo C.A."/>
            <person name="Bakkeren G."/>
            <person name="Szabo L."/>
            <person name="Khalil H."/>
            <person name="Joly D."/>
            <person name="Goldberg J."/>
            <person name="Young S."/>
            <person name="Zeng Q."/>
            <person name="Fellers J."/>
        </authorList>
    </citation>
    <scope>NUCLEOTIDE SEQUENCE [LARGE SCALE GENOMIC DNA]</scope>
    <source>
        <strain evidence="2">1-1 BBBD Race 1</strain>
    </source>
</reference>
<name>A0A180GR15_PUCT1</name>
<sequence length="174" mass="18561">MVRKSLSEIDTIFASRGSSTISKKANTRRPDSPGPSSEGAERTTASGRGGSGVSDGKVQGSGAERRPAGRPGAKRKAEEAEPRPSPVEVLIDPSQSLLLPTPNLPPAGSSKKKRNTRALPAHLDLDDEQERAFRDSRGTRAKTEDGLVIYSVEELKIGLGQDTPDCPFDCQCCF</sequence>
<dbReference type="AlphaFoldDB" id="A0A180GR15"/>
<keyword evidence="4" id="KW-1185">Reference proteome</keyword>
<dbReference type="Pfam" id="PF08576">
    <property type="entry name" value="DUF1764"/>
    <property type="match status" value="1"/>
</dbReference>
<proteinExistence type="predicted"/>
<dbReference type="EnsemblFungi" id="PTTG_06944-t43_1">
    <property type="protein sequence ID" value="PTTG_06944-t43_1-p1"/>
    <property type="gene ID" value="PTTG_06944"/>
</dbReference>
<gene>
    <name evidence="2" type="ORF">PTTG_06944</name>
</gene>
<protein>
    <recommendedName>
        <fullName evidence="5">DUF1764 domain-containing protein</fullName>
    </recommendedName>
</protein>
<organism evidence="2">
    <name type="scientific">Puccinia triticina (isolate 1-1 / race 1 (BBBD))</name>
    <name type="common">Brown leaf rust fungus</name>
    <dbReference type="NCBI Taxonomy" id="630390"/>
    <lineage>
        <taxon>Eukaryota</taxon>
        <taxon>Fungi</taxon>
        <taxon>Dikarya</taxon>
        <taxon>Basidiomycota</taxon>
        <taxon>Pucciniomycotina</taxon>
        <taxon>Pucciniomycetes</taxon>
        <taxon>Pucciniales</taxon>
        <taxon>Pucciniaceae</taxon>
        <taxon>Puccinia</taxon>
    </lineage>
</organism>
<dbReference type="Proteomes" id="UP000005240">
    <property type="component" value="Unassembled WGS sequence"/>
</dbReference>
<dbReference type="InterPro" id="IPR013885">
    <property type="entry name" value="DUF1764_euk"/>
</dbReference>